<proteinExistence type="predicted"/>
<reference evidence="1" key="1">
    <citation type="journal article" date="2021" name="Genome Biol. Evol.">
        <title>A High-Quality Reference Genome for a Parasitic Bivalve with Doubly Uniparental Inheritance (Bivalvia: Unionida).</title>
        <authorList>
            <person name="Smith C.H."/>
        </authorList>
    </citation>
    <scope>NUCLEOTIDE SEQUENCE</scope>
    <source>
        <strain evidence="1">CHS0354</strain>
    </source>
</reference>
<comment type="caution">
    <text evidence="1">The sequence shown here is derived from an EMBL/GenBank/DDBJ whole genome shotgun (WGS) entry which is preliminary data.</text>
</comment>
<organism evidence="1 2">
    <name type="scientific">Potamilus streckersoni</name>
    <dbReference type="NCBI Taxonomy" id="2493646"/>
    <lineage>
        <taxon>Eukaryota</taxon>
        <taxon>Metazoa</taxon>
        <taxon>Spiralia</taxon>
        <taxon>Lophotrochozoa</taxon>
        <taxon>Mollusca</taxon>
        <taxon>Bivalvia</taxon>
        <taxon>Autobranchia</taxon>
        <taxon>Heteroconchia</taxon>
        <taxon>Palaeoheterodonta</taxon>
        <taxon>Unionida</taxon>
        <taxon>Unionoidea</taxon>
        <taxon>Unionidae</taxon>
        <taxon>Ambleminae</taxon>
        <taxon>Lampsilini</taxon>
        <taxon>Potamilus</taxon>
    </lineage>
</organism>
<name>A0AAE0W0X9_9BIVA</name>
<dbReference type="Proteomes" id="UP001195483">
    <property type="component" value="Unassembled WGS sequence"/>
</dbReference>
<evidence type="ECO:0000313" key="2">
    <source>
        <dbReference type="Proteomes" id="UP001195483"/>
    </source>
</evidence>
<reference evidence="1" key="3">
    <citation type="submission" date="2023-05" db="EMBL/GenBank/DDBJ databases">
        <authorList>
            <person name="Smith C.H."/>
        </authorList>
    </citation>
    <scope>NUCLEOTIDE SEQUENCE</scope>
    <source>
        <strain evidence="1">CHS0354</strain>
        <tissue evidence="1">Mantle</tissue>
    </source>
</reference>
<protein>
    <submittedName>
        <fullName evidence="1">Uncharacterized protein</fullName>
    </submittedName>
</protein>
<dbReference type="AlphaFoldDB" id="A0AAE0W0X9"/>
<keyword evidence="2" id="KW-1185">Reference proteome</keyword>
<reference evidence="1" key="2">
    <citation type="journal article" date="2021" name="Genome Biol. Evol.">
        <title>Developing a high-quality reference genome for a parasitic bivalve with doubly uniparental inheritance (Bivalvia: Unionida).</title>
        <authorList>
            <person name="Smith C.H."/>
        </authorList>
    </citation>
    <scope>NUCLEOTIDE SEQUENCE</scope>
    <source>
        <strain evidence="1">CHS0354</strain>
        <tissue evidence="1">Mantle</tissue>
    </source>
</reference>
<accession>A0AAE0W0X9</accession>
<gene>
    <name evidence="1" type="ORF">CHS0354_021192</name>
</gene>
<evidence type="ECO:0000313" key="1">
    <source>
        <dbReference type="EMBL" id="KAK3597089.1"/>
    </source>
</evidence>
<dbReference type="EMBL" id="JAEAOA010001306">
    <property type="protein sequence ID" value="KAK3597089.1"/>
    <property type="molecule type" value="Genomic_DNA"/>
</dbReference>
<sequence length="63" mass="7304">MWRDRMQMLVRVFGSVQRTKIQKDSGPGRMVKRFTMSSGDEINQIIRTKGSTVVSCHYLLITK</sequence>